<organism evidence="1">
    <name type="scientific">Thermus caliditerrae</name>
    <dbReference type="NCBI Taxonomy" id="1330700"/>
    <lineage>
        <taxon>Bacteria</taxon>
        <taxon>Thermotogati</taxon>
        <taxon>Deinococcota</taxon>
        <taxon>Deinococci</taxon>
        <taxon>Thermales</taxon>
        <taxon>Thermaceae</taxon>
        <taxon>Thermus</taxon>
    </lineage>
</organism>
<dbReference type="AlphaFoldDB" id="A0A7C5RDZ7"/>
<sequence>MKKRKGDLNPLKHRLMAQAAEMALDPGRPLTAPLALALAASRGRKRELLALAAALDAGEDPADLALRLLRLYEDRPPWVPPPGGWAFMKEVLDAHRPGSGFGGEGASEVYLALVELAHFSPLYRARLARVGWDMWGHLAPEKFRKLATRLAREGKEAESEPPLRGKA</sequence>
<reference evidence="1" key="1">
    <citation type="journal article" date="2020" name="mSystems">
        <title>Genome- and Community-Level Interaction Insights into Carbon Utilization and Element Cycling Functions of Hydrothermarchaeota in Hydrothermal Sediment.</title>
        <authorList>
            <person name="Zhou Z."/>
            <person name="Liu Y."/>
            <person name="Xu W."/>
            <person name="Pan J."/>
            <person name="Luo Z.H."/>
            <person name="Li M."/>
        </authorList>
    </citation>
    <scope>NUCLEOTIDE SEQUENCE [LARGE SCALE GENOMIC DNA]</scope>
    <source>
        <strain evidence="1">SpSt-1071</strain>
    </source>
</reference>
<accession>A0A7C5RDZ7</accession>
<gene>
    <name evidence="1" type="ORF">ENM28_01645</name>
</gene>
<comment type="caution">
    <text evidence="1">The sequence shown here is derived from an EMBL/GenBank/DDBJ whole genome shotgun (WGS) entry which is preliminary data.</text>
</comment>
<proteinExistence type="predicted"/>
<dbReference type="EMBL" id="DRXE01000062">
    <property type="protein sequence ID" value="HHM67423.1"/>
    <property type="molecule type" value="Genomic_DNA"/>
</dbReference>
<evidence type="ECO:0000313" key="1">
    <source>
        <dbReference type="EMBL" id="HHM67423.1"/>
    </source>
</evidence>
<name>A0A7C5RDZ7_9DEIN</name>
<protein>
    <submittedName>
        <fullName evidence="1">Uncharacterized protein</fullName>
    </submittedName>
</protein>